<dbReference type="InterPro" id="IPR031657">
    <property type="entry name" value="REPA_OB_2"/>
</dbReference>
<dbReference type="Gene3D" id="2.40.50.140">
    <property type="entry name" value="Nucleic acid-binding proteins"/>
    <property type="match status" value="2"/>
</dbReference>
<dbReference type="SUPFAM" id="SSF50249">
    <property type="entry name" value="Nucleic acid-binding proteins"/>
    <property type="match status" value="2"/>
</dbReference>
<evidence type="ECO:0000313" key="2">
    <source>
        <dbReference type="EMBL" id="CAB4005856.1"/>
    </source>
</evidence>
<proteinExistence type="predicted"/>
<dbReference type="AlphaFoldDB" id="A0A6S7HM00"/>
<organism evidence="2 3">
    <name type="scientific">Paramuricea clavata</name>
    <name type="common">Red gorgonian</name>
    <name type="synonym">Violescent sea-whip</name>
    <dbReference type="NCBI Taxonomy" id="317549"/>
    <lineage>
        <taxon>Eukaryota</taxon>
        <taxon>Metazoa</taxon>
        <taxon>Cnidaria</taxon>
        <taxon>Anthozoa</taxon>
        <taxon>Octocorallia</taxon>
        <taxon>Malacalcyonacea</taxon>
        <taxon>Plexauridae</taxon>
        <taxon>Paramuricea</taxon>
    </lineage>
</organism>
<evidence type="ECO:0000259" key="1">
    <source>
        <dbReference type="Pfam" id="PF16900"/>
    </source>
</evidence>
<evidence type="ECO:0000313" key="3">
    <source>
        <dbReference type="Proteomes" id="UP001152795"/>
    </source>
</evidence>
<gene>
    <name evidence="2" type="ORF">PACLA_8A028629</name>
</gene>
<name>A0A6S7HM00_PARCT</name>
<feature type="domain" description="Replication protein A OB" evidence="1">
    <location>
        <begin position="159"/>
        <end position="214"/>
    </location>
</feature>
<keyword evidence="3" id="KW-1185">Reference proteome</keyword>
<dbReference type="EMBL" id="CACRXK020005333">
    <property type="protein sequence ID" value="CAB4005856.1"/>
    <property type="molecule type" value="Genomic_DNA"/>
</dbReference>
<comment type="caution">
    <text evidence="2">The sequence shown here is derived from an EMBL/GenBank/DDBJ whole genome shotgun (WGS) entry which is preliminary data.</text>
</comment>
<dbReference type="InterPro" id="IPR012340">
    <property type="entry name" value="NA-bd_OB-fold"/>
</dbReference>
<reference evidence="2" key="1">
    <citation type="submission" date="2020-04" db="EMBL/GenBank/DDBJ databases">
        <authorList>
            <person name="Alioto T."/>
            <person name="Alioto T."/>
            <person name="Gomez Garrido J."/>
        </authorList>
    </citation>
    <scope>NUCLEOTIDE SEQUENCE</scope>
    <source>
        <strain evidence="2">A484AB</strain>
    </source>
</reference>
<sequence>MSSQSTELTIENIKSIPVPQSPQKYSKTLTCAVLNKSPIRPTRNNGSMFSMNLCGRDPSSTIRAICFSEGMFSKFQPNTTYNLKQFKVKKAFGKSSSNVELLVDNDTNVSTSTSQFVLEEHSFTISQILNNETENVRFINLKAKVMKVDDLIVVGTYPDNKAKRNIHLADHSGHIQMVLWRDRAENSQVVEGNVLSIKNAVVSNYHQALSLTSTFETTITSIDEVTMAAPAEEPSLNSNVVSVYLPSKNSCVNTAALVVERTSMLIHLRTV</sequence>
<dbReference type="Pfam" id="PF16900">
    <property type="entry name" value="REPA_OB_2"/>
    <property type="match status" value="1"/>
</dbReference>
<dbReference type="Proteomes" id="UP001152795">
    <property type="component" value="Unassembled WGS sequence"/>
</dbReference>
<accession>A0A6S7HM00</accession>
<dbReference type="OrthoDB" id="10532878at2759"/>
<protein>
    <recommendedName>
        <fullName evidence="1">Replication protein A OB domain-containing protein</fullName>
    </recommendedName>
</protein>